<proteinExistence type="inferred from homology"/>
<dbReference type="GeneID" id="83585360"/>
<dbReference type="InterPro" id="IPR006439">
    <property type="entry name" value="HAD-SF_hydro_IA"/>
</dbReference>
<dbReference type="InterPro" id="IPR041492">
    <property type="entry name" value="HAD_2"/>
</dbReference>
<comment type="cofactor">
    <cofactor evidence="1">
        <name>Mg(2+)</name>
        <dbReference type="ChEBI" id="CHEBI:18420"/>
    </cofactor>
</comment>
<evidence type="ECO:0000313" key="7">
    <source>
        <dbReference type="Proteomes" id="UP000067422"/>
    </source>
</evidence>
<dbReference type="OrthoDB" id="9800058at2"/>
<dbReference type="EMBL" id="QOUW02000199">
    <property type="protein sequence ID" value="RIW01466.1"/>
    <property type="molecule type" value="Genomic_DNA"/>
</dbReference>
<name>A0A1E3E2G2_VIBHA</name>
<comment type="similarity">
    <text evidence="2">Belongs to the HAD-like hydrolase superfamily. CbbY/CbbZ/Gph/YieH family.</text>
</comment>
<dbReference type="PANTHER" id="PTHR46193">
    <property type="entry name" value="6-PHOSPHOGLUCONATE PHOSPHATASE"/>
    <property type="match status" value="1"/>
</dbReference>
<keyword evidence="3" id="KW-0479">Metal-binding</keyword>
<dbReference type="SFLD" id="SFLDS00003">
    <property type="entry name" value="Haloacid_Dehalogenase"/>
    <property type="match status" value="1"/>
</dbReference>
<dbReference type="InterPro" id="IPR036412">
    <property type="entry name" value="HAD-like_sf"/>
</dbReference>
<dbReference type="Proteomes" id="UP000253437">
    <property type="component" value="Unassembled WGS sequence"/>
</dbReference>
<dbReference type="Gene3D" id="3.40.50.1000">
    <property type="entry name" value="HAD superfamily/HAD-like"/>
    <property type="match status" value="1"/>
</dbReference>
<accession>A0A1E3E2G2</accession>
<protein>
    <submittedName>
        <fullName evidence="6">HAD family hydrolase</fullName>
    </submittedName>
</protein>
<dbReference type="SFLD" id="SFLDG01135">
    <property type="entry name" value="C1.5.6:_HAD__Beta-PGM__Phospha"/>
    <property type="match status" value="1"/>
</dbReference>
<keyword evidence="4" id="KW-0460">Magnesium</keyword>
<dbReference type="GO" id="GO:0016787">
    <property type="term" value="F:hydrolase activity"/>
    <property type="evidence" value="ECO:0007669"/>
    <property type="project" value="UniProtKB-KW"/>
</dbReference>
<dbReference type="NCBIfam" id="TIGR01509">
    <property type="entry name" value="HAD-SF-IA-v3"/>
    <property type="match status" value="1"/>
</dbReference>
<reference evidence="5" key="2">
    <citation type="submission" date="2018-01" db="EMBL/GenBank/DDBJ databases">
        <title>FDA dAtabase for Regulatory Grade micrObial Sequences (FDA-ARGOS): Supporting development and validation of Infectious Disease Dx tests.</title>
        <authorList>
            <person name="Hoffmann M."/>
            <person name="Allard M."/>
            <person name="Evans P."/>
            <person name="Brown E."/>
            <person name="Tallon L."/>
            <person name="Sadzewicz L."/>
            <person name="Sengamalay N."/>
            <person name="Ott S."/>
            <person name="Godinez A."/>
            <person name="Nagaraj S."/>
            <person name="Vyas G."/>
            <person name="Aluvathingal J."/>
            <person name="Nadendla S."/>
            <person name="Geyer C."/>
            <person name="Sichtig H."/>
        </authorList>
    </citation>
    <scope>NUCLEOTIDE SEQUENCE</scope>
    <source>
        <strain evidence="5">FDAARGOS_107</strain>
    </source>
</reference>
<dbReference type="Proteomes" id="UP000067422">
    <property type="component" value="Chromosome 2"/>
</dbReference>
<dbReference type="EMBL" id="CP014039">
    <property type="protein sequence ID" value="AMG00748.1"/>
    <property type="molecule type" value="Genomic_DNA"/>
</dbReference>
<dbReference type="PANTHER" id="PTHR46193:SF10">
    <property type="entry name" value="6-PHOSPHOGLUCONATE PHOSPHATASE"/>
    <property type="match status" value="1"/>
</dbReference>
<evidence type="ECO:0000256" key="2">
    <source>
        <dbReference type="ARBA" id="ARBA00006171"/>
    </source>
</evidence>
<gene>
    <name evidence="5" type="ORF">AL538_24030</name>
    <name evidence="6" type="ORF">DS957_026205</name>
</gene>
<organism evidence="6 8">
    <name type="scientific">Vibrio harveyi</name>
    <name type="common">Beneckea harveyi</name>
    <dbReference type="NCBI Taxonomy" id="669"/>
    <lineage>
        <taxon>Bacteria</taxon>
        <taxon>Pseudomonadati</taxon>
        <taxon>Pseudomonadota</taxon>
        <taxon>Gammaproteobacteria</taxon>
        <taxon>Vibrionales</taxon>
        <taxon>Vibrionaceae</taxon>
        <taxon>Vibrio</taxon>
    </lineage>
</organism>
<evidence type="ECO:0000256" key="4">
    <source>
        <dbReference type="ARBA" id="ARBA00022842"/>
    </source>
</evidence>
<dbReference type="InterPro" id="IPR023214">
    <property type="entry name" value="HAD_sf"/>
</dbReference>
<dbReference type="SUPFAM" id="SSF56784">
    <property type="entry name" value="HAD-like"/>
    <property type="match status" value="1"/>
</dbReference>
<dbReference type="Pfam" id="PF13419">
    <property type="entry name" value="HAD_2"/>
    <property type="match status" value="1"/>
</dbReference>
<reference evidence="6 8" key="3">
    <citation type="submission" date="2018-08" db="EMBL/GenBank/DDBJ databases">
        <title>Vibrio harveyi strains pathogenic to white snook Centropomus viridis Lockington (1877) and potential probiotic bacteria.</title>
        <authorList>
            <person name="Soto-Rodriguez S."/>
            <person name="Gomez-Gil B."/>
            <person name="Lozano-Olvera R."/>
        </authorList>
    </citation>
    <scope>NUCLEOTIDE SEQUENCE [LARGE SCALE GENOMIC DNA]</scope>
    <source>
        <strain evidence="6 8">CAIM 1508</strain>
    </source>
</reference>
<dbReference type="CDD" id="cd07526">
    <property type="entry name" value="HAD_BPGM_like"/>
    <property type="match status" value="1"/>
</dbReference>
<dbReference type="AlphaFoldDB" id="A0A1E3E2G2"/>
<keyword evidence="6" id="KW-0378">Hydrolase</keyword>
<evidence type="ECO:0000313" key="6">
    <source>
        <dbReference type="EMBL" id="RIW01466.1"/>
    </source>
</evidence>
<dbReference type="InterPro" id="IPR023198">
    <property type="entry name" value="PGP-like_dom2"/>
</dbReference>
<evidence type="ECO:0000313" key="8">
    <source>
        <dbReference type="Proteomes" id="UP000253437"/>
    </source>
</evidence>
<dbReference type="KEGG" id="vhr:AL538_24030"/>
<dbReference type="InterPro" id="IPR051600">
    <property type="entry name" value="Beta-PGM-like"/>
</dbReference>
<evidence type="ECO:0000256" key="1">
    <source>
        <dbReference type="ARBA" id="ARBA00001946"/>
    </source>
</evidence>
<dbReference type="GO" id="GO:0046872">
    <property type="term" value="F:metal ion binding"/>
    <property type="evidence" value="ECO:0007669"/>
    <property type="project" value="UniProtKB-KW"/>
</dbReference>
<dbReference type="SFLD" id="SFLDG01129">
    <property type="entry name" value="C1.5:_HAD__Beta-PGM__Phosphata"/>
    <property type="match status" value="1"/>
</dbReference>
<dbReference type="PRINTS" id="PR00413">
    <property type="entry name" value="HADHALOGNASE"/>
</dbReference>
<evidence type="ECO:0000313" key="5">
    <source>
        <dbReference type="EMBL" id="AMG00748.1"/>
    </source>
</evidence>
<reference evidence="7" key="1">
    <citation type="submission" date="2015-12" db="EMBL/GenBank/DDBJ databases">
        <title>FDA dAtabase for Regulatory Grade micrObial Sequences (FDA-ARGOS): Supporting development and validation of Infectious Disease Dx tests.</title>
        <authorList>
            <person name="Hoffmann M."/>
            <person name="Allard M."/>
            <person name="Evans P."/>
            <person name="Brown E."/>
            <person name="Tallon L.J."/>
            <person name="Sadzewicz L."/>
            <person name="Sengamalay N."/>
            <person name="Ott S."/>
            <person name="Godinez A."/>
            <person name="Nagaraj S."/>
            <person name="Vyas G."/>
            <person name="Aluvathingal J."/>
            <person name="Nadendla S."/>
            <person name="Geyer C."/>
            <person name="Sichtig H."/>
        </authorList>
    </citation>
    <scope>NUCLEOTIDE SEQUENCE [LARGE SCALE GENOMIC DNA]</scope>
    <source>
        <strain evidence="7">ATCC 43516</strain>
    </source>
</reference>
<keyword evidence="7" id="KW-1185">Reference proteome</keyword>
<dbReference type="Gene3D" id="1.10.150.240">
    <property type="entry name" value="Putative phosphatase, domain 2"/>
    <property type="match status" value="1"/>
</dbReference>
<dbReference type="RefSeq" id="WP_026000203.1">
    <property type="nucleotide sequence ID" value="NZ_AP031615.1"/>
</dbReference>
<evidence type="ECO:0000256" key="3">
    <source>
        <dbReference type="ARBA" id="ARBA00022723"/>
    </source>
</evidence>
<sequence length="222" mass="24808">MAINNIKCVIFDCDGTLVDSERLCCQALVNVFSQYGAEMSFDECVEHFKGGKLADILRDAKELMSVNASIDVLEPQYREELQKLFVRHLQPMDGAKRLIQFLDSHNIEYCVASNGPKDKIEYSLELTGLLDAFKGKVFSAFDANSWKPEPDLIMYSAMNMGFLPSDCLYIDDTPKGVEAGLNAGVRTIQLYNGAPINLVNDERVIQISHLDELKEQLLGCSV</sequence>